<organism evidence="1">
    <name type="scientific">Satyrvirus sp</name>
    <dbReference type="NCBI Taxonomy" id="2487771"/>
    <lineage>
        <taxon>Viruses</taxon>
        <taxon>Varidnaviria</taxon>
        <taxon>Bamfordvirae</taxon>
        <taxon>Nucleocytoviricota</taxon>
        <taxon>Megaviricetes</taxon>
        <taxon>Imitervirales</taxon>
        <taxon>Mimiviridae</taxon>
        <taxon>Megamimivirinae</taxon>
    </lineage>
</organism>
<protein>
    <submittedName>
        <fullName evidence="1">Uncharacterized protein</fullName>
    </submittedName>
</protein>
<evidence type="ECO:0000313" key="1">
    <source>
        <dbReference type="EMBL" id="AYV85326.1"/>
    </source>
</evidence>
<reference evidence="1" key="1">
    <citation type="submission" date="2018-10" db="EMBL/GenBank/DDBJ databases">
        <title>Hidden diversity of soil giant viruses.</title>
        <authorList>
            <person name="Schulz F."/>
            <person name="Alteio L."/>
            <person name="Goudeau D."/>
            <person name="Ryan E.M."/>
            <person name="Malmstrom R.R."/>
            <person name="Blanchard J."/>
            <person name="Woyke T."/>
        </authorList>
    </citation>
    <scope>NUCLEOTIDE SEQUENCE</scope>
    <source>
        <strain evidence="1">SAV1</strain>
    </source>
</reference>
<proteinExistence type="predicted"/>
<gene>
    <name evidence="1" type="ORF">Satyrvirus11_8</name>
</gene>
<accession>A0A3G5ADN3</accession>
<dbReference type="EMBL" id="MK072447">
    <property type="protein sequence ID" value="AYV85326.1"/>
    <property type="molecule type" value="Genomic_DNA"/>
</dbReference>
<sequence>MKTIIVQKPKSLDEVSGHERFIVQKPKTTKTTKKRNNINKIIILLIKEET</sequence>
<name>A0A3G5ADN3_9VIRU</name>